<evidence type="ECO:0000256" key="5">
    <source>
        <dbReference type="ARBA" id="ARBA00022694"/>
    </source>
</evidence>
<dbReference type="InterPro" id="IPR029026">
    <property type="entry name" value="tRNA_m1G_MTases_N"/>
</dbReference>
<protein>
    <recommendedName>
        <fullName evidence="6">tRNA (cytidine(34)-2'-O)-methyltransferase</fullName>
        <ecNumber evidence="6">2.1.1.207</ecNumber>
    </recommendedName>
    <alternativeName>
        <fullName evidence="6">tRNA (cytidine/uridine-2'-O-)-methyltransferase TrmL</fullName>
    </alternativeName>
</protein>
<dbReference type="FunFam" id="3.40.1280.10:FF:000002">
    <property type="entry name" value="Peptidylprolyl isomerase"/>
    <property type="match status" value="1"/>
</dbReference>
<dbReference type="GO" id="GO:0141098">
    <property type="term" value="F:tRNA (cytidine(34)-2'-O)-methyltransferase activity"/>
    <property type="evidence" value="ECO:0007669"/>
    <property type="project" value="RHEA"/>
</dbReference>
<dbReference type="Proteomes" id="UP000242205">
    <property type="component" value="Chromosome"/>
</dbReference>
<comment type="subcellular location">
    <subcellularLocation>
        <location evidence="6">Cytoplasm</location>
    </subcellularLocation>
</comment>
<sequence length="154" mass="16788">MFDLVLYQPEIPPNTGNLIRLAANTGVRLHLVRPLGFDLSDRQLARAGLDYHDLARVTVHADWSACATALAGRRMFALSVRGTRSFAEVTYAPGDVFVFGPETRGLPQEMLDGFAADAVLRIPMLPSNRSMNLANSASVVVFEAWRQQGFAGAV</sequence>
<dbReference type="HAMAP" id="MF_01885">
    <property type="entry name" value="tRNA_methyltr_TrmL"/>
    <property type="match status" value="1"/>
</dbReference>
<feature type="binding site" evidence="6 7">
    <location>
        <position position="130"/>
    </location>
    <ligand>
        <name>S-adenosyl-L-methionine</name>
        <dbReference type="ChEBI" id="CHEBI:59789"/>
    </ligand>
</feature>
<feature type="domain" description="tRNA/rRNA methyltransferase SpoU type" evidence="8">
    <location>
        <begin position="3"/>
        <end position="141"/>
    </location>
</feature>
<keyword evidence="2 6" id="KW-0489">Methyltransferase</keyword>
<dbReference type="GO" id="GO:0003723">
    <property type="term" value="F:RNA binding"/>
    <property type="evidence" value="ECO:0007669"/>
    <property type="project" value="InterPro"/>
</dbReference>
<dbReference type="AlphaFoldDB" id="A0A2I6S4Q8"/>
<keyword evidence="4 6" id="KW-0949">S-adenosyl-L-methionine</keyword>
<dbReference type="PANTHER" id="PTHR42971">
    <property type="entry name" value="TRNA (CYTIDINE(34)-2'-O)-METHYLTRANSFERASE"/>
    <property type="match status" value="1"/>
</dbReference>
<dbReference type="SUPFAM" id="SSF75217">
    <property type="entry name" value="alpha/beta knot"/>
    <property type="match status" value="1"/>
</dbReference>
<dbReference type="GO" id="GO:0141102">
    <property type="term" value="F:tRNA (5-carboxymethylaminomethyluridine(34)-2'-O)-methyltransferase activity"/>
    <property type="evidence" value="ECO:0007669"/>
    <property type="project" value="RHEA"/>
</dbReference>
<evidence type="ECO:0000313" key="9">
    <source>
        <dbReference type="EMBL" id="AUN94228.1"/>
    </source>
</evidence>
<evidence type="ECO:0000259" key="8">
    <source>
        <dbReference type="Pfam" id="PF00588"/>
    </source>
</evidence>
<dbReference type="InterPro" id="IPR029028">
    <property type="entry name" value="Alpha/beta_knot_MTases"/>
</dbReference>
<dbReference type="PANTHER" id="PTHR42971:SF1">
    <property type="entry name" value="TRNA (CYTIDINE(34)-2'-O)-METHYLTRANSFERASE"/>
    <property type="match status" value="1"/>
</dbReference>
<dbReference type="InterPro" id="IPR016914">
    <property type="entry name" value="TrmL"/>
</dbReference>
<evidence type="ECO:0000256" key="7">
    <source>
        <dbReference type="PIRSR" id="PIRSR029256-1"/>
    </source>
</evidence>
<keyword evidence="5 6" id="KW-0819">tRNA processing</keyword>
<dbReference type="GO" id="GO:0005737">
    <property type="term" value="C:cytoplasm"/>
    <property type="evidence" value="ECO:0007669"/>
    <property type="project" value="UniProtKB-SubCell"/>
</dbReference>
<evidence type="ECO:0000256" key="3">
    <source>
        <dbReference type="ARBA" id="ARBA00022679"/>
    </source>
</evidence>
<evidence type="ECO:0000313" key="10">
    <source>
        <dbReference type="Proteomes" id="UP000242205"/>
    </source>
</evidence>
<accession>A0A2I6S4Q8</accession>
<dbReference type="Pfam" id="PF00588">
    <property type="entry name" value="SpoU_methylase"/>
    <property type="match status" value="1"/>
</dbReference>
<dbReference type="EMBL" id="CP025682">
    <property type="protein sequence ID" value="AUN94228.1"/>
    <property type="molecule type" value="Genomic_DNA"/>
</dbReference>
<comment type="similarity">
    <text evidence="6">Belongs to the class IV-like SAM-binding methyltransferase superfamily. RNA methyltransferase TrmH family. TrmL subfamily.</text>
</comment>
<dbReference type="Gene3D" id="3.40.1280.10">
    <property type="match status" value="1"/>
</dbReference>
<dbReference type="GO" id="GO:0002130">
    <property type="term" value="P:wobble position ribose methylation"/>
    <property type="evidence" value="ECO:0007669"/>
    <property type="project" value="TreeGrafter"/>
</dbReference>
<proteinExistence type="inferred from homology"/>
<comment type="catalytic activity">
    <reaction evidence="6">
        <text>cytidine(34) in tRNA + S-adenosyl-L-methionine = 2'-O-methylcytidine(34) in tRNA + S-adenosyl-L-homocysteine + H(+)</text>
        <dbReference type="Rhea" id="RHEA:43084"/>
        <dbReference type="Rhea" id="RHEA-COMP:10331"/>
        <dbReference type="Rhea" id="RHEA-COMP:10332"/>
        <dbReference type="ChEBI" id="CHEBI:15378"/>
        <dbReference type="ChEBI" id="CHEBI:57856"/>
        <dbReference type="ChEBI" id="CHEBI:59789"/>
        <dbReference type="ChEBI" id="CHEBI:74495"/>
        <dbReference type="ChEBI" id="CHEBI:82748"/>
        <dbReference type="EC" id="2.1.1.207"/>
    </reaction>
</comment>
<feature type="binding site" evidence="6 7">
    <location>
        <position position="78"/>
    </location>
    <ligand>
        <name>S-adenosyl-L-methionine</name>
        <dbReference type="ChEBI" id="CHEBI:59789"/>
    </ligand>
</feature>
<dbReference type="EC" id="2.1.1.207" evidence="6"/>
<feature type="binding site" evidence="6 7">
    <location>
        <position position="100"/>
    </location>
    <ligand>
        <name>S-adenosyl-L-methionine</name>
        <dbReference type="ChEBI" id="CHEBI:59789"/>
    </ligand>
</feature>
<dbReference type="RefSeq" id="WP_102246299.1">
    <property type="nucleotide sequence ID" value="NZ_CP025682.1"/>
</dbReference>
<name>A0A2I6S4Q8_9RHOO</name>
<organism evidence="9 10">
    <name type="scientific">Pseudazoarcus pumilus</name>
    <dbReference type="NCBI Taxonomy" id="2067960"/>
    <lineage>
        <taxon>Bacteria</taxon>
        <taxon>Pseudomonadati</taxon>
        <taxon>Pseudomonadota</taxon>
        <taxon>Betaproteobacteria</taxon>
        <taxon>Rhodocyclales</taxon>
        <taxon>Zoogloeaceae</taxon>
        <taxon>Pseudazoarcus</taxon>
    </lineage>
</organism>
<dbReference type="PIRSF" id="PIRSF029256">
    <property type="entry name" value="SpoU_TrmH_prd"/>
    <property type="match status" value="1"/>
</dbReference>
<keyword evidence="1 6" id="KW-0963">Cytoplasm</keyword>
<evidence type="ECO:0000256" key="1">
    <source>
        <dbReference type="ARBA" id="ARBA00022490"/>
    </source>
</evidence>
<dbReference type="KEGG" id="atw:C0099_04290"/>
<dbReference type="OrthoDB" id="9789043at2"/>
<reference evidence="9 10" key="1">
    <citation type="submission" date="2018-01" db="EMBL/GenBank/DDBJ databases">
        <authorList>
            <person name="Fu G.-Y."/>
        </authorList>
    </citation>
    <scope>NUCLEOTIDE SEQUENCE [LARGE SCALE GENOMIC DNA]</scope>
    <source>
        <strain evidence="9 10">SY39</strain>
    </source>
</reference>
<dbReference type="InterPro" id="IPR001537">
    <property type="entry name" value="SpoU_MeTrfase"/>
</dbReference>
<comment type="subunit">
    <text evidence="6">Homodimer.</text>
</comment>
<dbReference type="CDD" id="cd18094">
    <property type="entry name" value="SpoU-like_TrmL"/>
    <property type="match status" value="1"/>
</dbReference>
<dbReference type="GO" id="GO:0042802">
    <property type="term" value="F:identical protein binding"/>
    <property type="evidence" value="ECO:0007669"/>
    <property type="project" value="UniProtKB-ARBA"/>
</dbReference>
<comment type="function">
    <text evidence="6">Methylates the ribose at the nucleotide 34 wobble position in the two leucyl isoacceptors tRNA(Leu)(CmAA) and tRNA(Leu)(cmnm5UmAA). Catalyzes the methyl transfer from S-adenosyl-L-methionine to the 2'-OH of the wobble nucleotide.</text>
</comment>
<feature type="binding site" evidence="6 7">
    <location>
        <position position="122"/>
    </location>
    <ligand>
        <name>S-adenosyl-L-methionine</name>
        <dbReference type="ChEBI" id="CHEBI:59789"/>
    </ligand>
</feature>
<keyword evidence="10" id="KW-1185">Reference proteome</keyword>
<comment type="catalytic activity">
    <reaction evidence="6">
        <text>5-carboxymethylaminomethyluridine(34) in tRNA(Leu) + S-adenosyl-L-methionine = 5-carboxymethylaminomethyl-2'-O-methyluridine(34) in tRNA(Leu) + S-adenosyl-L-homocysteine + H(+)</text>
        <dbReference type="Rhea" id="RHEA:43088"/>
        <dbReference type="Rhea" id="RHEA-COMP:10333"/>
        <dbReference type="Rhea" id="RHEA-COMP:10334"/>
        <dbReference type="ChEBI" id="CHEBI:15378"/>
        <dbReference type="ChEBI" id="CHEBI:57856"/>
        <dbReference type="ChEBI" id="CHEBI:59789"/>
        <dbReference type="ChEBI" id="CHEBI:74508"/>
        <dbReference type="ChEBI" id="CHEBI:74511"/>
        <dbReference type="EC" id="2.1.1.207"/>
    </reaction>
</comment>
<evidence type="ECO:0000256" key="2">
    <source>
        <dbReference type="ARBA" id="ARBA00022603"/>
    </source>
</evidence>
<evidence type="ECO:0000256" key="6">
    <source>
        <dbReference type="HAMAP-Rule" id="MF_01885"/>
    </source>
</evidence>
<keyword evidence="3 6" id="KW-0808">Transferase</keyword>
<gene>
    <name evidence="6" type="primary">trmL</name>
    <name evidence="9" type="ORF">C0099_04290</name>
</gene>
<evidence type="ECO:0000256" key="4">
    <source>
        <dbReference type="ARBA" id="ARBA00022691"/>
    </source>
</evidence>